<comment type="caution">
    <text evidence="3">The sequence shown here is derived from an EMBL/GenBank/DDBJ whole genome shotgun (WGS) entry which is preliminary data.</text>
</comment>
<keyword evidence="1" id="KW-0472">Membrane</keyword>
<protein>
    <submittedName>
        <fullName evidence="3">2TM domain-containing protein</fullName>
    </submittedName>
</protein>
<dbReference type="Proteomes" id="UP000316167">
    <property type="component" value="Unassembled WGS sequence"/>
</dbReference>
<dbReference type="Pfam" id="PF13239">
    <property type="entry name" value="2TM"/>
    <property type="match status" value="1"/>
</dbReference>
<name>A0A562SQU4_9BACT</name>
<sequence>MSNFQRIPDANDEKDKQLWEIAQKRASFKQHLITYLLVNSFLWILWAINGSPYYGGGVPWPVWPTLGWGIGIVSHFMGAYVYPKSNSVEREYEKLKNKQ</sequence>
<accession>A0A562SQU4</accession>
<dbReference type="RefSeq" id="WP_144885922.1">
    <property type="nucleotide sequence ID" value="NZ_VLLE01000003.1"/>
</dbReference>
<evidence type="ECO:0000313" key="3">
    <source>
        <dbReference type="EMBL" id="TWI83627.1"/>
    </source>
</evidence>
<keyword evidence="4" id="KW-1185">Reference proteome</keyword>
<dbReference type="EMBL" id="VLLE01000003">
    <property type="protein sequence ID" value="TWI83627.1"/>
    <property type="molecule type" value="Genomic_DNA"/>
</dbReference>
<keyword evidence="1" id="KW-0812">Transmembrane</keyword>
<dbReference type="AlphaFoldDB" id="A0A562SQU4"/>
<dbReference type="OrthoDB" id="8965954at2"/>
<keyword evidence="1" id="KW-1133">Transmembrane helix</keyword>
<feature type="domain" description="2TM" evidence="2">
    <location>
        <begin position="23"/>
        <end position="87"/>
    </location>
</feature>
<dbReference type="InterPro" id="IPR025698">
    <property type="entry name" value="2TM_dom"/>
</dbReference>
<evidence type="ECO:0000256" key="1">
    <source>
        <dbReference type="SAM" id="Phobius"/>
    </source>
</evidence>
<gene>
    <name evidence="3" type="ORF">IQ13_1739</name>
</gene>
<evidence type="ECO:0000313" key="4">
    <source>
        <dbReference type="Proteomes" id="UP000316167"/>
    </source>
</evidence>
<proteinExistence type="predicted"/>
<evidence type="ECO:0000259" key="2">
    <source>
        <dbReference type="Pfam" id="PF13239"/>
    </source>
</evidence>
<organism evidence="3 4">
    <name type="scientific">Lacibacter cauensis</name>
    <dbReference type="NCBI Taxonomy" id="510947"/>
    <lineage>
        <taxon>Bacteria</taxon>
        <taxon>Pseudomonadati</taxon>
        <taxon>Bacteroidota</taxon>
        <taxon>Chitinophagia</taxon>
        <taxon>Chitinophagales</taxon>
        <taxon>Chitinophagaceae</taxon>
        <taxon>Lacibacter</taxon>
    </lineage>
</organism>
<reference evidence="3 4" key="1">
    <citation type="journal article" date="2015" name="Stand. Genomic Sci.">
        <title>Genomic Encyclopedia of Bacterial and Archaeal Type Strains, Phase III: the genomes of soil and plant-associated and newly described type strains.</title>
        <authorList>
            <person name="Whitman W.B."/>
            <person name="Woyke T."/>
            <person name="Klenk H.P."/>
            <person name="Zhou Y."/>
            <person name="Lilburn T.G."/>
            <person name="Beck B.J."/>
            <person name="De Vos P."/>
            <person name="Vandamme P."/>
            <person name="Eisen J.A."/>
            <person name="Garrity G."/>
            <person name="Hugenholtz P."/>
            <person name="Kyrpides N.C."/>
        </authorList>
    </citation>
    <scope>NUCLEOTIDE SEQUENCE [LARGE SCALE GENOMIC DNA]</scope>
    <source>
        <strain evidence="3 4">CGMCC 1.7271</strain>
    </source>
</reference>
<feature type="transmembrane region" description="Helical" evidence="1">
    <location>
        <begin position="60"/>
        <end position="82"/>
    </location>
</feature>
<feature type="transmembrane region" description="Helical" evidence="1">
    <location>
        <begin position="32"/>
        <end position="48"/>
    </location>
</feature>